<dbReference type="EMBL" id="ML170222">
    <property type="protein sequence ID" value="TDL17393.1"/>
    <property type="molecule type" value="Genomic_DNA"/>
</dbReference>
<dbReference type="Proteomes" id="UP000294933">
    <property type="component" value="Unassembled WGS sequence"/>
</dbReference>
<evidence type="ECO:0000313" key="2">
    <source>
        <dbReference type="EMBL" id="TDL17393.1"/>
    </source>
</evidence>
<protein>
    <submittedName>
        <fullName evidence="2">Uncharacterized protein</fullName>
    </submittedName>
</protein>
<evidence type="ECO:0000256" key="1">
    <source>
        <dbReference type="SAM" id="MobiDB-lite"/>
    </source>
</evidence>
<name>A0A4Y7PPM2_9AGAM</name>
<accession>A0A4Y7PPM2</accession>
<reference evidence="2 3" key="1">
    <citation type="submission" date="2018-06" db="EMBL/GenBank/DDBJ databases">
        <title>A transcriptomic atlas of mushroom development highlights an independent origin of complex multicellularity.</title>
        <authorList>
            <consortium name="DOE Joint Genome Institute"/>
            <person name="Krizsan K."/>
            <person name="Almasi E."/>
            <person name="Merenyi Z."/>
            <person name="Sahu N."/>
            <person name="Viragh M."/>
            <person name="Koszo T."/>
            <person name="Mondo S."/>
            <person name="Kiss B."/>
            <person name="Balint B."/>
            <person name="Kues U."/>
            <person name="Barry K."/>
            <person name="Hegedus J.C."/>
            <person name="Henrissat B."/>
            <person name="Johnson J."/>
            <person name="Lipzen A."/>
            <person name="Ohm R."/>
            <person name="Nagy I."/>
            <person name="Pangilinan J."/>
            <person name="Yan J."/>
            <person name="Xiong Y."/>
            <person name="Grigoriev I.V."/>
            <person name="Hibbett D.S."/>
            <person name="Nagy L.G."/>
        </authorList>
    </citation>
    <scope>NUCLEOTIDE SEQUENCE [LARGE SCALE GENOMIC DNA]</scope>
    <source>
        <strain evidence="2 3">SZMC22713</strain>
    </source>
</reference>
<feature type="region of interest" description="Disordered" evidence="1">
    <location>
        <begin position="23"/>
        <end position="42"/>
    </location>
</feature>
<dbReference type="VEuPathDB" id="FungiDB:BD410DRAFT_843666"/>
<dbReference type="AlphaFoldDB" id="A0A4Y7PPM2"/>
<keyword evidence="3" id="KW-1185">Reference proteome</keyword>
<sequence>MSSSSISFRKNLFFQIARGRKRRHYPSNNASATKAGQPHSYQDTVEEQFHAISPASLKNLPRTLTSAWETTQPCDPTSEEDTLSIIRLESSSAYNSNTFDLLEHDSTSHDTLYYHVIFPKLHLKIPAKFLSRLARSSAILLTAADNQKVSYSPELEFHITSTSYQLRHLRHSTHLQTGLNTLRHRSTERIK</sequence>
<organism evidence="2 3">
    <name type="scientific">Rickenella mellea</name>
    <dbReference type="NCBI Taxonomy" id="50990"/>
    <lineage>
        <taxon>Eukaryota</taxon>
        <taxon>Fungi</taxon>
        <taxon>Dikarya</taxon>
        <taxon>Basidiomycota</taxon>
        <taxon>Agaricomycotina</taxon>
        <taxon>Agaricomycetes</taxon>
        <taxon>Hymenochaetales</taxon>
        <taxon>Rickenellaceae</taxon>
        <taxon>Rickenella</taxon>
    </lineage>
</organism>
<feature type="compositionally biased region" description="Polar residues" evidence="1">
    <location>
        <begin position="26"/>
        <end position="42"/>
    </location>
</feature>
<gene>
    <name evidence="2" type="ORF">BD410DRAFT_843666</name>
</gene>
<proteinExistence type="predicted"/>
<evidence type="ECO:0000313" key="3">
    <source>
        <dbReference type="Proteomes" id="UP000294933"/>
    </source>
</evidence>